<keyword evidence="3" id="KW-1185">Reference proteome</keyword>
<organism evidence="2 3">
    <name type="scientific">Chloebia gouldiae</name>
    <name type="common">Gouldian finch</name>
    <name type="synonym">Erythrura gouldiae</name>
    <dbReference type="NCBI Taxonomy" id="44316"/>
    <lineage>
        <taxon>Eukaryota</taxon>
        <taxon>Metazoa</taxon>
        <taxon>Chordata</taxon>
        <taxon>Craniata</taxon>
        <taxon>Vertebrata</taxon>
        <taxon>Euteleostomi</taxon>
        <taxon>Archelosauria</taxon>
        <taxon>Archosauria</taxon>
        <taxon>Dinosauria</taxon>
        <taxon>Saurischia</taxon>
        <taxon>Theropoda</taxon>
        <taxon>Coelurosauria</taxon>
        <taxon>Aves</taxon>
        <taxon>Neognathae</taxon>
        <taxon>Neoaves</taxon>
        <taxon>Telluraves</taxon>
        <taxon>Australaves</taxon>
        <taxon>Passeriformes</taxon>
        <taxon>Passeroidea</taxon>
        <taxon>Passeridae</taxon>
        <taxon>Chloebia</taxon>
    </lineage>
</organism>
<feature type="region of interest" description="Disordered" evidence="1">
    <location>
        <begin position="46"/>
        <end position="72"/>
    </location>
</feature>
<name>A0A3L8T134_CHLGU</name>
<evidence type="ECO:0000313" key="2">
    <source>
        <dbReference type="EMBL" id="RLW12983.1"/>
    </source>
</evidence>
<protein>
    <submittedName>
        <fullName evidence="2">Uncharacterized protein</fullName>
    </submittedName>
</protein>
<reference evidence="2 3" key="1">
    <citation type="journal article" date="2018" name="Proc. R. Soc. B">
        <title>A non-coding region near Follistatin controls head colour polymorphism in the Gouldian finch.</title>
        <authorList>
            <person name="Toomey M.B."/>
            <person name="Marques C.I."/>
            <person name="Andrade P."/>
            <person name="Araujo P.M."/>
            <person name="Sabatino S."/>
            <person name="Gazda M.A."/>
            <person name="Afonso S."/>
            <person name="Lopes R.J."/>
            <person name="Corbo J.C."/>
            <person name="Carneiro M."/>
        </authorList>
    </citation>
    <scope>NUCLEOTIDE SEQUENCE [LARGE SCALE GENOMIC DNA]</scope>
    <source>
        <strain evidence="2">Red01</strain>
        <tissue evidence="2">Muscle</tissue>
    </source>
</reference>
<accession>A0A3L8T134</accession>
<evidence type="ECO:0000313" key="3">
    <source>
        <dbReference type="Proteomes" id="UP000276834"/>
    </source>
</evidence>
<comment type="caution">
    <text evidence="2">The sequence shown here is derived from an EMBL/GenBank/DDBJ whole genome shotgun (WGS) entry which is preliminary data.</text>
</comment>
<proteinExistence type="predicted"/>
<gene>
    <name evidence="2" type="ORF">DV515_00000198</name>
</gene>
<sequence length="85" mass="8612">MGVSRGALRPAAPRCPGPLPPARSVFIGAAAAPPSALCNNTAITCGKRGAGGKQKPGQQPGGGGRRKRIELQKEKAAVALEKDLE</sequence>
<evidence type="ECO:0000256" key="1">
    <source>
        <dbReference type="SAM" id="MobiDB-lite"/>
    </source>
</evidence>
<dbReference type="Proteomes" id="UP000276834">
    <property type="component" value="Unassembled WGS sequence"/>
</dbReference>
<dbReference type="AlphaFoldDB" id="A0A3L8T134"/>
<feature type="non-terminal residue" evidence="2">
    <location>
        <position position="85"/>
    </location>
</feature>
<dbReference type="EMBL" id="QUSF01000001">
    <property type="protein sequence ID" value="RLW12983.1"/>
    <property type="molecule type" value="Genomic_DNA"/>
</dbReference>
<feature type="compositionally biased region" description="Gly residues" evidence="1">
    <location>
        <begin position="48"/>
        <end position="63"/>
    </location>
</feature>